<dbReference type="AlphaFoldDB" id="A0AA37V2Z3"/>
<evidence type="ECO:0000313" key="11">
    <source>
        <dbReference type="Proteomes" id="UP001161325"/>
    </source>
</evidence>
<keyword evidence="6" id="KW-0902">Two-component regulatory system</keyword>
<sequence>MSDSRTPGPAAVPPAAPAAPPAIARLQAEGALFSLLVESVRDYAIFALDADGYIRTWNAGAQRFKGYQAHEIIGRHFSTFYPPEDVAADKPGWELRVATAEGRVEDQGWRVRKDGTRFWANVVITALRDATGELVGFAKVTRDLTERRAAEMQALEDARRVAAAEAANRAKSEFLAAMSHELRTPLNAIGGYAELLAMELRGPLTETQRSDLDRIQASQRHLLRIINDLLNYSRIEAGQLTYELAPMSLATSIAAVMEMARPLAQLKGLTLASDVTGDLPVLADRTKVEQVVLNLLSNAIKFTPTGGRVAVHGAMVGDHARVSVTDTGPGVPEDQRQAVFEPFVQLGRTLTTGTEGTGLGLAISRDLARAMGGELSVDAGPDGRGACFTLLLPAAVLAVAARDA</sequence>
<evidence type="ECO:0000259" key="8">
    <source>
        <dbReference type="PROSITE" id="PS50112"/>
    </source>
</evidence>
<evidence type="ECO:0000256" key="5">
    <source>
        <dbReference type="ARBA" id="ARBA00022777"/>
    </source>
</evidence>
<dbReference type="Pfam" id="PF08448">
    <property type="entry name" value="PAS_4"/>
    <property type="match status" value="1"/>
</dbReference>
<gene>
    <name evidence="10" type="ORF">rosag_23850</name>
</gene>
<dbReference type="SUPFAM" id="SSF55785">
    <property type="entry name" value="PYP-like sensor domain (PAS domain)"/>
    <property type="match status" value="1"/>
</dbReference>
<evidence type="ECO:0000256" key="1">
    <source>
        <dbReference type="ARBA" id="ARBA00000085"/>
    </source>
</evidence>
<proteinExistence type="predicted"/>
<dbReference type="PANTHER" id="PTHR43711">
    <property type="entry name" value="TWO-COMPONENT HISTIDINE KINASE"/>
    <property type="match status" value="1"/>
</dbReference>
<dbReference type="Pfam" id="PF00512">
    <property type="entry name" value="HisKA"/>
    <property type="match status" value="1"/>
</dbReference>
<evidence type="ECO:0000256" key="4">
    <source>
        <dbReference type="ARBA" id="ARBA00022679"/>
    </source>
</evidence>
<evidence type="ECO:0000313" key="10">
    <source>
        <dbReference type="EMBL" id="GLC25872.1"/>
    </source>
</evidence>
<dbReference type="SUPFAM" id="SSF55874">
    <property type="entry name" value="ATPase domain of HSP90 chaperone/DNA topoisomerase II/histidine kinase"/>
    <property type="match status" value="1"/>
</dbReference>
<dbReference type="InterPro" id="IPR036890">
    <property type="entry name" value="HATPase_C_sf"/>
</dbReference>
<evidence type="ECO:0000256" key="3">
    <source>
        <dbReference type="ARBA" id="ARBA00022553"/>
    </source>
</evidence>
<reference evidence="10" key="1">
    <citation type="submission" date="2022-08" db="EMBL/GenBank/DDBJ databases">
        <title>Draft genome sequencing of Roseisolibacter agri AW1220.</title>
        <authorList>
            <person name="Tobiishi Y."/>
            <person name="Tonouchi A."/>
        </authorList>
    </citation>
    <scope>NUCLEOTIDE SEQUENCE</scope>
    <source>
        <strain evidence="10">AW1220</strain>
    </source>
</reference>
<evidence type="ECO:0000256" key="2">
    <source>
        <dbReference type="ARBA" id="ARBA00012438"/>
    </source>
</evidence>
<dbReference type="Proteomes" id="UP001161325">
    <property type="component" value="Unassembled WGS sequence"/>
</dbReference>
<dbReference type="Gene3D" id="1.10.287.130">
    <property type="match status" value="1"/>
</dbReference>
<dbReference type="InterPro" id="IPR003594">
    <property type="entry name" value="HATPase_dom"/>
</dbReference>
<dbReference type="InterPro" id="IPR005467">
    <property type="entry name" value="His_kinase_dom"/>
</dbReference>
<dbReference type="PROSITE" id="PS50112">
    <property type="entry name" value="PAS"/>
    <property type="match status" value="1"/>
</dbReference>
<dbReference type="Gene3D" id="3.30.450.20">
    <property type="entry name" value="PAS domain"/>
    <property type="match status" value="1"/>
</dbReference>
<dbReference type="CDD" id="cd00130">
    <property type="entry name" value="PAS"/>
    <property type="match status" value="1"/>
</dbReference>
<dbReference type="PRINTS" id="PR00344">
    <property type="entry name" value="BCTRLSENSOR"/>
</dbReference>
<dbReference type="InterPro" id="IPR035965">
    <property type="entry name" value="PAS-like_dom_sf"/>
</dbReference>
<comment type="caution">
    <text evidence="10">The sequence shown here is derived from an EMBL/GenBank/DDBJ whole genome shotgun (WGS) entry which is preliminary data.</text>
</comment>
<dbReference type="InterPro" id="IPR050736">
    <property type="entry name" value="Sensor_HK_Regulatory"/>
</dbReference>
<keyword evidence="11" id="KW-1185">Reference proteome</keyword>
<protein>
    <recommendedName>
        <fullName evidence="2">histidine kinase</fullName>
        <ecNumber evidence="2">2.7.13.3</ecNumber>
    </recommendedName>
</protein>
<dbReference type="RefSeq" id="WP_284350331.1">
    <property type="nucleotide sequence ID" value="NZ_BRXS01000003.1"/>
</dbReference>
<feature type="domain" description="PAS" evidence="8">
    <location>
        <begin position="45"/>
        <end position="85"/>
    </location>
</feature>
<dbReference type="InterPro" id="IPR000014">
    <property type="entry name" value="PAS"/>
</dbReference>
<dbReference type="SMART" id="SM00388">
    <property type="entry name" value="HisKA"/>
    <property type="match status" value="1"/>
</dbReference>
<dbReference type="PANTHER" id="PTHR43711:SF26">
    <property type="entry name" value="SENSOR HISTIDINE KINASE RCSC"/>
    <property type="match status" value="1"/>
</dbReference>
<dbReference type="EMBL" id="BRXS01000003">
    <property type="protein sequence ID" value="GLC25872.1"/>
    <property type="molecule type" value="Genomic_DNA"/>
</dbReference>
<dbReference type="InterPro" id="IPR004358">
    <property type="entry name" value="Sig_transdc_His_kin-like_C"/>
</dbReference>
<dbReference type="CDD" id="cd00082">
    <property type="entry name" value="HisKA"/>
    <property type="match status" value="1"/>
</dbReference>
<feature type="domain" description="Histidine kinase" evidence="7">
    <location>
        <begin position="177"/>
        <end position="396"/>
    </location>
</feature>
<dbReference type="SMART" id="SM00091">
    <property type="entry name" value="PAS"/>
    <property type="match status" value="1"/>
</dbReference>
<dbReference type="PROSITE" id="PS50113">
    <property type="entry name" value="PAC"/>
    <property type="match status" value="1"/>
</dbReference>
<keyword evidence="3" id="KW-0597">Phosphoprotein</keyword>
<dbReference type="PROSITE" id="PS50109">
    <property type="entry name" value="HIS_KIN"/>
    <property type="match status" value="1"/>
</dbReference>
<keyword evidence="4" id="KW-0808">Transferase</keyword>
<evidence type="ECO:0000259" key="9">
    <source>
        <dbReference type="PROSITE" id="PS50113"/>
    </source>
</evidence>
<dbReference type="SUPFAM" id="SSF47384">
    <property type="entry name" value="Homodimeric domain of signal transducing histidine kinase"/>
    <property type="match status" value="1"/>
</dbReference>
<organism evidence="10 11">
    <name type="scientific">Roseisolibacter agri</name>
    <dbReference type="NCBI Taxonomy" id="2014610"/>
    <lineage>
        <taxon>Bacteria</taxon>
        <taxon>Pseudomonadati</taxon>
        <taxon>Gemmatimonadota</taxon>
        <taxon>Gemmatimonadia</taxon>
        <taxon>Gemmatimonadales</taxon>
        <taxon>Gemmatimonadaceae</taxon>
        <taxon>Roseisolibacter</taxon>
    </lineage>
</organism>
<name>A0AA37V2Z3_9BACT</name>
<dbReference type="GO" id="GO:0000155">
    <property type="term" value="F:phosphorelay sensor kinase activity"/>
    <property type="evidence" value="ECO:0007669"/>
    <property type="project" value="InterPro"/>
</dbReference>
<dbReference type="EC" id="2.7.13.3" evidence="2"/>
<dbReference type="InterPro" id="IPR013656">
    <property type="entry name" value="PAS_4"/>
</dbReference>
<dbReference type="InterPro" id="IPR003661">
    <property type="entry name" value="HisK_dim/P_dom"/>
</dbReference>
<dbReference type="SMART" id="SM00387">
    <property type="entry name" value="HATPase_c"/>
    <property type="match status" value="1"/>
</dbReference>
<evidence type="ECO:0000256" key="6">
    <source>
        <dbReference type="ARBA" id="ARBA00023012"/>
    </source>
</evidence>
<comment type="catalytic activity">
    <reaction evidence="1">
        <text>ATP + protein L-histidine = ADP + protein N-phospho-L-histidine.</text>
        <dbReference type="EC" id="2.7.13.3"/>
    </reaction>
</comment>
<dbReference type="InterPro" id="IPR000700">
    <property type="entry name" value="PAS-assoc_C"/>
</dbReference>
<dbReference type="InterPro" id="IPR036097">
    <property type="entry name" value="HisK_dim/P_sf"/>
</dbReference>
<evidence type="ECO:0000259" key="7">
    <source>
        <dbReference type="PROSITE" id="PS50109"/>
    </source>
</evidence>
<dbReference type="NCBIfam" id="TIGR00229">
    <property type="entry name" value="sensory_box"/>
    <property type="match status" value="1"/>
</dbReference>
<dbReference type="Gene3D" id="3.30.565.10">
    <property type="entry name" value="Histidine kinase-like ATPase, C-terminal domain"/>
    <property type="match status" value="1"/>
</dbReference>
<keyword evidence="5" id="KW-0418">Kinase</keyword>
<dbReference type="Pfam" id="PF02518">
    <property type="entry name" value="HATPase_c"/>
    <property type="match status" value="1"/>
</dbReference>
<feature type="domain" description="PAC" evidence="9">
    <location>
        <begin position="98"/>
        <end position="156"/>
    </location>
</feature>
<accession>A0AA37V2Z3</accession>